<dbReference type="AlphaFoldDB" id="A0A6N4RE09"/>
<organism evidence="1 2">
    <name type="scientific">Blastochloris viridis</name>
    <name type="common">Rhodopseudomonas viridis</name>
    <dbReference type="NCBI Taxonomy" id="1079"/>
    <lineage>
        <taxon>Bacteria</taxon>
        <taxon>Pseudomonadati</taxon>
        <taxon>Pseudomonadota</taxon>
        <taxon>Alphaproteobacteria</taxon>
        <taxon>Hyphomicrobiales</taxon>
        <taxon>Blastochloridaceae</taxon>
        <taxon>Blastochloris</taxon>
    </lineage>
</organism>
<name>A0A6N4RE09_BLAVI</name>
<sequence length="78" mass="7970">MDIRVASYNTGTARPVNVTTFSQTGNPLATAYVQNAAANGPVQAVNQTNAVQGGRGTQTANGDGYTDSVRGSIINILA</sequence>
<reference evidence="1 2" key="1">
    <citation type="journal article" date="2017" name="Nat. Commun.">
        <title>In situ click chemistry generation of cyclooxygenase-2 inhibitors.</title>
        <authorList>
            <person name="Bhardwaj A."/>
            <person name="Kaur J."/>
            <person name="Wuest M."/>
            <person name="Wuest F."/>
        </authorList>
    </citation>
    <scope>NUCLEOTIDE SEQUENCE [LARGE SCALE GENOMIC DNA]</scope>
    <source>
        <strain evidence="1">S2_018_000_R2_106</strain>
    </source>
</reference>
<dbReference type="EMBL" id="VAFM01000001">
    <property type="protein sequence ID" value="TKW61274.1"/>
    <property type="molecule type" value="Genomic_DNA"/>
</dbReference>
<dbReference type="Proteomes" id="UP000320948">
    <property type="component" value="Unassembled WGS sequence"/>
</dbReference>
<evidence type="ECO:0000313" key="1">
    <source>
        <dbReference type="EMBL" id="TKW61274.1"/>
    </source>
</evidence>
<accession>A0A6N4RE09</accession>
<comment type="caution">
    <text evidence="1">The sequence shown here is derived from an EMBL/GenBank/DDBJ whole genome shotgun (WGS) entry which is preliminary data.</text>
</comment>
<proteinExistence type="predicted"/>
<gene>
    <name evidence="1" type="ORF">DI628_01195</name>
</gene>
<evidence type="ECO:0000313" key="2">
    <source>
        <dbReference type="Proteomes" id="UP000320948"/>
    </source>
</evidence>
<protein>
    <submittedName>
        <fullName evidence="1">Uncharacterized protein</fullName>
    </submittedName>
</protein>